<proteinExistence type="predicted"/>
<dbReference type="InterPro" id="IPR011989">
    <property type="entry name" value="ARM-like"/>
</dbReference>
<dbReference type="SUPFAM" id="SSF48371">
    <property type="entry name" value="ARM repeat"/>
    <property type="match status" value="1"/>
</dbReference>
<evidence type="ECO:0000313" key="2">
    <source>
        <dbReference type="Proteomes" id="UP000033423"/>
    </source>
</evidence>
<keyword evidence="2" id="KW-1185">Reference proteome</keyword>
<comment type="caution">
    <text evidence="1">The sequence shown here is derived from an EMBL/GenBank/DDBJ whole genome shotgun (WGS) entry which is preliminary data.</text>
</comment>
<dbReference type="Gene3D" id="1.25.10.10">
    <property type="entry name" value="Leucine-rich Repeat Variant"/>
    <property type="match status" value="1"/>
</dbReference>
<organism evidence="1 2">
    <name type="scientific">Candidatus Magnetobacterium bavaricum</name>
    <dbReference type="NCBI Taxonomy" id="29290"/>
    <lineage>
        <taxon>Bacteria</taxon>
        <taxon>Pseudomonadati</taxon>
        <taxon>Nitrospirota</taxon>
        <taxon>Thermodesulfovibrionia</taxon>
        <taxon>Thermodesulfovibrionales</taxon>
        <taxon>Candidatus Magnetobacteriaceae</taxon>
        <taxon>Candidatus Magnetobacterium</taxon>
    </lineage>
</organism>
<accession>A0A0F3GYN7</accession>
<name>A0A0F3GYN7_9BACT</name>
<protein>
    <submittedName>
        <fullName evidence="1">Glutaredoxin</fullName>
    </submittedName>
</protein>
<dbReference type="AlphaFoldDB" id="A0A0F3GYN7"/>
<dbReference type="Proteomes" id="UP000033423">
    <property type="component" value="Unassembled WGS sequence"/>
</dbReference>
<dbReference type="InterPro" id="IPR016024">
    <property type="entry name" value="ARM-type_fold"/>
</dbReference>
<reference evidence="1 2" key="1">
    <citation type="submission" date="2015-02" db="EMBL/GenBank/DDBJ databases">
        <title>Single-cell genomics of uncultivated deep-branching MTB reveals a conserved set of magnetosome genes.</title>
        <authorList>
            <person name="Kolinko S."/>
            <person name="Richter M."/>
            <person name="Glockner F.O."/>
            <person name="Brachmann A."/>
            <person name="Schuler D."/>
        </authorList>
    </citation>
    <scope>NUCLEOTIDE SEQUENCE [LARGE SCALE GENOMIC DNA]</scope>
    <source>
        <strain evidence="1">TM-1</strain>
    </source>
</reference>
<dbReference type="EMBL" id="LACI01000328">
    <property type="protein sequence ID" value="KJU87089.1"/>
    <property type="molecule type" value="Genomic_DNA"/>
</dbReference>
<gene>
    <name evidence="1" type="ORF">MBAV_000719</name>
</gene>
<dbReference type="Pfam" id="PF13646">
    <property type="entry name" value="HEAT_2"/>
    <property type="match status" value="1"/>
</dbReference>
<evidence type="ECO:0000313" key="1">
    <source>
        <dbReference type="EMBL" id="KJU87089.1"/>
    </source>
</evidence>
<sequence>MWIYCDTLYDATFMLGDMDSPENQQGLEAMIADYMEKGFLDNIIDMLRYDAGLYGVVAVLLRDERLRVRIGAIALIEALKELGLEVVQDIADSLVPLLGEDNPNVRGDAAYVFGIIGQERHIMPLERLLDDDNTEVAQTAKDSVDLILSEVRL</sequence>